<protein>
    <submittedName>
        <fullName evidence="2 4">Uncharacterized protein</fullName>
    </submittedName>
</protein>
<dbReference type="Proteomes" id="UP000279833">
    <property type="component" value="Unassembled WGS sequence"/>
</dbReference>
<name>A0A183JKJ1_9TREM</name>
<dbReference type="AlphaFoldDB" id="A0A183JKJ1"/>
<keyword evidence="3" id="KW-1185">Reference proteome</keyword>
<organism evidence="4">
    <name type="scientific">Schistosoma curassoni</name>
    <dbReference type="NCBI Taxonomy" id="6186"/>
    <lineage>
        <taxon>Eukaryota</taxon>
        <taxon>Metazoa</taxon>
        <taxon>Spiralia</taxon>
        <taxon>Lophotrochozoa</taxon>
        <taxon>Platyhelminthes</taxon>
        <taxon>Trematoda</taxon>
        <taxon>Digenea</taxon>
        <taxon>Strigeidida</taxon>
        <taxon>Schistosomatoidea</taxon>
        <taxon>Schistosomatidae</taxon>
        <taxon>Schistosoma</taxon>
    </lineage>
</organism>
<reference evidence="2 3" key="2">
    <citation type="submission" date="2018-11" db="EMBL/GenBank/DDBJ databases">
        <authorList>
            <consortium name="Pathogen Informatics"/>
        </authorList>
    </citation>
    <scope>NUCLEOTIDE SEQUENCE [LARGE SCALE GENOMIC DNA]</scope>
    <source>
        <strain evidence="2">Dakar</strain>
        <strain evidence="3">Dakar, Senegal</strain>
    </source>
</reference>
<gene>
    <name evidence="2" type="ORF">SCUD_LOCUS3221</name>
</gene>
<dbReference type="WBParaSite" id="SCUD_0000322201-mRNA-1">
    <property type="protein sequence ID" value="SCUD_0000322201-mRNA-1"/>
    <property type="gene ID" value="SCUD_0000322201"/>
</dbReference>
<proteinExistence type="predicted"/>
<reference evidence="4" key="1">
    <citation type="submission" date="2016-06" db="UniProtKB">
        <authorList>
            <consortium name="WormBaseParasite"/>
        </authorList>
    </citation>
    <scope>IDENTIFICATION</scope>
</reference>
<feature type="region of interest" description="Disordered" evidence="1">
    <location>
        <begin position="22"/>
        <end position="48"/>
    </location>
</feature>
<evidence type="ECO:0000313" key="3">
    <source>
        <dbReference type="Proteomes" id="UP000279833"/>
    </source>
</evidence>
<feature type="compositionally biased region" description="Polar residues" evidence="1">
    <location>
        <begin position="37"/>
        <end position="46"/>
    </location>
</feature>
<evidence type="ECO:0000313" key="4">
    <source>
        <dbReference type="WBParaSite" id="SCUD_0000322201-mRNA-1"/>
    </source>
</evidence>
<sequence length="72" mass="8343">MSTLPGSSNNKMFYMQQERLRQLRSGSTNPKEIYSQDGHTNNSNNYFPLDGYGTRSQYMFDFNPSLNNSLNH</sequence>
<evidence type="ECO:0000256" key="1">
    <source>
        <dbReference type="SAM" id="MobiDB-lite"/>
    </source>
</evidence>
<dbReference type="EMBL" id="UZAK01003553">
    <property type="protein sequence ID" value="VDO80252.1"/>
    <property type="molecule type" value="Genomic_DNA"/>
</dbReference>
<accession>A0A183JKJ1</accession>
<evidence type="ECO:0000313" key="2">
    <source>
        <dbReference type="EMBL" id="VDO80252.1"/>
    </source>
</evidence>